<evidence type="ECO:0000313" key="3">
    <source>
        <dbReference type="Proteomes" id="UP000186102"/>
    </source>
</evidence>
<sequence length="288" mass="31454">MDFICTGDDLEQIPEEVIKKTGISFPGAHSDKNSMATLAGELRKHRGDVLTRVPFCVTVEAEAYGAHIKLGNALAGPRVESYRFASLEEMSNLQGLDLTRGRIKEVLDAVEILVEAGEKVALSVEGPFTILSSLIDPMNFYKGLRKNPQRFQEILAVVEESIIRYSLEGVNRGASIISYGDPVGAMGIIGPKVYREYSGPSSWRIIKGIKEAGGKVLLHLCGKTSTALEKIEMARSYPIETDGASIYGQALLWQLDKATDTIVIGHRCIKGSLNRMVNSILCGIELIK</sequence>
<organism evidence="2 3">
    <name type="scientific">Desulfosporosinus metallidurans</name>
    <dbReference type="NCBI Taxonomy" id="1888891"/>
    <lineage>
        <taxon>Bacteria</taxon>
        <taxon>Bacillati</taxon>
        <taxon>Bacillota</taxon>
        <taxon>Clostridia</taxon>
        <taxon>Eubacteriales</taxon>
        <taxon>Desulfitobacteriaceae</taxon>
        <taxon>Desulfosporosinus</taxon>
    </lineage>
</organism>
<dbReference type="AlphaFoldDB" id="A0A1Q8QXL4"/>
<keyword evidence="3" id="KW-1185">Reference proteome</keyword>
<dbReference type="SUPFAM" id="SSF51726">
    <property type="entry name" value="UROD/MetE-like"/>
    <property type="match status" value="1"/>
</dbReference>
<dbReference type="InterPro" id="IPR052024">
    <property type="entry name" value="Methanogen_methyltrans"/>
</dbReference>
<dbReference type="RefSeq" id="WP_075364769.1">
    <property type="nucleotide sequence ID" value="NZ_MLBF01000012.1"/>
</dbReference>
<dbReference type="Gene3D" id="3.20.20.210">
    <property type="match status" value="1"/>
</dbReference>
<dbReference type="OrthoDB" id="2135496at2"/>
<keyword evidence="2" id="KW-0489">Methyltransferase</keyword>
<name>A0A1Q8QXL4_9FIRM</name>
<dbReference type="InterPro" id="IPR038071">
    <property type="entry name" value="UROD/MetE-like_sf"/>
</dbReference>
<dbReference type="Proteomes" id="UP000186102">
    <property type="component" value="Unassembled WGS sequence"/>
</dbReference>
<dbReference type="GO" id="GO:0008168">
    <property type="term" value="F:methyltransferase activity"/>
    <property type="evidence" value="ECO:0007669"/>
    <property type="project" value="UniProtKB-KW"/>
</dbReference>
<proteinExistence type="predicted"/>
<feature type="domain" description="Uroporphyrinogen decarboxylase (URO-D)" evidence="1">
    <location>
        <begin position="13"/>
        <end position="240"/>
    </location>
</feature>
<dbReference type="Pfam" id="PF01208">
    <property type="entry name" value="URO-D"/>
    <property type="match status" value="1"/>
</dbReference>
<dbReference type="EMBL" id="MLBF01000012">
    <property type="protein sequence ID" value="OLN32041.1"/>
    <property type="molecule type" value="Genomic_DNA"/>
</dbReference>
<evidence type="ECO:0000313" key="2">
    <source>
        <dbReference type="EMBL" id="OLN32041.1"/>
    </source>
</evidence>
<protein>
    <submittedName>
        <fullName evidence="2">Methylcobalamin:coenzyme M methyltransferase, methanol-specific</fullName>
    </submittedName>
</protein>
<evidence type="ECO:0000259" key="1">
    <source>
        <dbReference type="Pfam" id="PF01208"/>
    </source>
</evidence>
<dbReference type="InterPro" id="IPR000257">
    <property type="entry name" value="Uroporphyrinogen_deCOase"/>
</dbReference>
<dbReference type="GO" id="GO:0006779">
    <property type="term" value="P:porphyrin-containing compound biosynthetic process"/>
    <property type="evidence" value="ECO:0007669"/>
    <property type="project" value="InterPro"/>
</dbReference>
<accession>A0A1Q8QXL4</accession>
<keyword evidence="2" id="KW-0808">Transferase</keyword>
<dbReference type="GO" id="GO:0032259">
    <property type="term" value="P:methylation"/>
    <property type="evidence" value="ECO:0007669"/>
    <property type="project" value="UniProtKB-KW"/>
</dbReference>
<gene>
    <name evidence="2" type="ORF">DSOL_2134</name>
</gene>
<dbReference type="PANTHER" id="PTHR47099:SF1">
    <property type="entry name" value="METHYLCOBAMIDE:COM METHYLTRANSFERASE MTBA"/>
    <property type="match status" value="1"/>
</dbReference>
<comment type="caution">
    <text evidence="2">The sequence shown here is derived from an EMBL/GenBank/DDBJ whole genome shotgun (WGS) entry which is preliminary data.</text>
</comment>
<dbReference type="GO" id="GO:0004853">
    <property type="term" value="F:uroporphyrinogen decarboxylase activity"/>
    <property type="evidence" value="ECO:0007669"/>
    <property type="project" value="InterPro"/>
</dbReference>
<dbReference type="STRING" id="1888891.DSOL_2134"/>
<reference evidence="2 3" key="1">
    <citation type="submission" date="2016-09" db="EMBL/GenBank/DDBJ databases">
        <title>Complete genome of Desulfosporosinus sp. OL.</title>
        <authorList>
            <person name="Mardanov A."/>
            <person name="Beletsky A."/>
            <person name="Panova A."/>
            <person name="Karnachuk O."/>
            <person name="Ravin N."/>
        </authorList>
    </citation>
    <scope>NUCLEOTIDE SEQUENCE [LARGE SCALE GENOMIC DNA]</scope>
    <source>
        <strain evidence="2 3">OL</strain>
    </source>
</reference>
<dbReference type="PANTHER" id="PTHR47099">
    <property type="entry name" value="METHYLCOBAMIDE:COM METHYLTRANSFERASE MTBA"/>
    <property type="match status" value="1"/>
</dbReference>